<protein>
    <submittedName>
        <fullName evidence="2">Ovule protein</fullName>
    </submittedName>
</protein>
<reference evidence="2" key="1">
    <citation type="submission" date="2017-02" db="UniProtKB">
        <authorList>
            <consortium name="WormBaseParasite"/>
        </authorList>
    </citation>
    <scope>IDENTIFICATION</scope>
</reference>
<accession>A0A0M3IDZ9</accession>
<dbReference type="WBParaSite" id="ALUE_0001628701-mRNA-1">
    <property type="protein sequence ID" value="ALUE_0001628701-mRNA-1"/>
    <property type="gene ID" value="ALUE_0001628701"/>
</dbReference>
<evidence type="ECO:0000313" key="2">
    <source>
        <dbReference type="WBParaSite" id="ALUE_0001628701-mRNA-1"/>
    </source>
</evidence>
<organism evidence="1 2">
    <name type="scientific">Ascaris lumbricoides</name>
    <name type="common">Giant roundworm</name>
    <dbReference type="NCBI Taxonomy" id="6252"/>
    <lineage>
        <taxon>Eukaryota</taxon>
        <taxon>Metazoa</taxon>
        <taxon>Ecdysozoa</taxon>
        <taxon>Nematoda</taxon>
        <taxon>Chromadorea</taxon>
        <taxon>Rhabditida</taxon>
        <taxon>Spirurina</taxon>
        <taxon>Ascaridomorpha</taxon>
        <taxon>Ascaridoidea</taxon>
        <taxon>Ascarididae</taxon>
        <taxon>Ascaris</taxon>
    </lineage>
</organism>
<dbReference type="Proteomes" id="UP000036681">
    <property type="component" value="Unplaced"/>
</dbReference>
<name>A0A0M3IDZ9_ASCLU</name>
<proteinExistence type="predicted"/>
<dbReference type="AlphaFoldDB" id="A0A0M3IDZ9"/>
<sequence length="84" mass="9351">LLLLARLSLPHTRSRTPLLLVASDVASHITAFRAFTSLVELCFSLPVCLTTLILSHIHNCKNIFLLGITIRNTHPSIEISMQDM</sequence>
<evidence type="ECO:0000313" key="1">
    <source>
        <dbReference type="Proteomes" id="UP000036681"/>
    </source>
</evidence>
<keyword evidence="1" id="KW-1185">Reference proteome</keyword>